<sequence>SSSSNNHTQTPKIVTPATGEAHQLNPLTFGSFLPPKYCAIVENEDSSVEDEIHLENADGKETLKRRLQFFDAETSKQPTPARNSAKGNRNNGKTLKFIPPMLTEGVLTVTIEEEDICLQIKEWETALIGYIIGDNPYELQMIEYVKKVWGFVEQPLARPYFYGNRPMILRNWDVDFELDADMFSQIPIWVKFPRLSVGYWSVMALSKVASAIGISLVTDGFTAKAEKISYMRVLIEVDISKVLPDTIVVETPSGPWNQPIEYEWRPKFCNNCIKLGHMEDECWFTHAHME</sequence>
<evidence type="ECO:0008006" key="4">
    <source>
        <dbReference type="Google" id="ProtNLM"/>
    </source>
</evidence>
<organism evidence="2 3">
    <name type="scientific">Solanum verrucosum</name>
    <dbReference type="NCBI Taxonomy" id="315347"/>
    <lineage>
        <taxon>Eukaryota</taxon>
        <taxon>Viridiplantae</taxon>
        <taxon>Streptophyta</taxon>
        <taxon>Embryophyta</taxon>
        <taxon>Tracheophyta</taxon>
        <taxon>Spermatophyta</taxon>
        <taxon>Magnoliopsida</taxon>
        <taxon>eudicotyledons</taxon>
        <taxon>Gunneridae</taxon>
        <taxon>Pentapetalae</taxon>
        <taxon>asterids</taxon>
        <taxon>lamiids</taxon>
        <taxon>Solanales</taxon>
        <taxon>Solanaceae</taxon>
        <taxon>Solanoideae</taxon>
        <taxon>Solaneae</taxon>
        <taxon>Solanum</taxon>
    </lineage>
</organism>
<evidence type="ECO:0000313" key="3">
    <source>
        <dbReference type="Proteomes" id="UP001234989"/>
    </source>
</evidence>
<proteinExistence type="predicted"/>
<dbReference type="EMBL" id="CP133612">
    <property type="protein sequence ID" value="WMV10562.1"/>
    <property type="molecule type" value="Genomic_DNA"/>
</dbReference>
<dbReference type="AlphaFoldDB" id="A0AAF0PTP3"/>
<evidence type="ECO:0000256" key="1">
    <source>
        <dbReference type="SAM" id="MobiDB-lite"/>
    </source>
</evidence>
<protein>
    <recommendedName>
        <fullName evidence="4">DUF4283 domain-containing protein</fullName>
    </recommendedName>
</protein>
<name>A0AAF0PTP3_SOLVR</name>
<feature type="compositionally biased region" description="Polar residues" evidence="1">
    <location>
        <begin position="75"/>
        <end position="92"/>
    </location>
</feature>
<dbReference type="Proteomes" id="UP001234989">
    <property type="component" value="Chromosome 1"/>
</dbReference>
<dbReference type="PANTHER" id="PTHR33233">
    <property type="entry name" value="ENDONUCLEASE/EXONUCLEASE/PHOSPHATASE"/>
    <property type="match status" value="1"/>
</dbReference>
<keyword evidence="3" id="KW-1185">Reference proteome</keyword>
<dbReference type="PANTHER" id="PTHR33233:SF17">
    <property type="entry name" value="DUF4283 DOMAIN-CONTAINING PROTEIN"/>
    <property type="match status" value="1"/>
</dbReference>
<gene>
    <name evidence="2" type="ORF">MTR67_003947</name>
</gene>
<accession>A0AAF0PTP3</accession>
<evidence type="ECO:0000313" key="2">
    <source>
        <dbReference type="EMBL" id="WMV10562.1"/>
    </source>
</evidence>
<feature type="region of interest" description="Disordered" evidence="1">
    <location>
        <begin position="71"/>
        <end position="92"/>
    </location>
</feature>
<reference evidence="2" key="1">
    <citation type="submission" date="2023-08" db="EMBL/GenBank/DDBJ databases">
        <title>A de novo genome assembly of Solanum verrucosum Schlechtendal, a Mexican diploid species geographically isolated from the other diploid A-genome species in potato relatives.</title>
        <authorList>
            <person name="Hosaka K."/>
        </authorList>
    </citation>
    <scope>NUCLEOTIDE SEQUENCE</scope>
    <source>
        <tissue evidence="2">Young leaves</tissue>
    </source>
</reference>
<feature type="non-terminal residue" evidence="2">
    <location>
        <position position="1"/>
    </location>
</feature>